<keyword evidence="6 13" id="KW-0560">Oxidoreductase</keyword>
<dbReference type="InterPro" id="IPR009078">
    <property type="entry name" value="Ferritin-like_SF"/>
</dbReference>
<dbReference type="Gene3D" id="1.20.1260.10">
    <property type="match status" value="1"/>
</dbReference>
<dbReference type="SUPFAM" id="SSF47240">
    <property type="entry name" value="Ferritin-like"/>
    <property type="match status" value="1"/>
</dbReference>
<dbReference type="GO" id="GO:0008199">
    <property type="term" value="F:ferric iron binding"/>
    <property type="evidence" value="ECO:0007669"/>
    <property type="project" value="InterPro"/>
</dbReference>
<dbReference type="Pfam" id="PF00210">
    <property type="entry name" value="Ferritin"/>
    <property type="match status" value="1"/>
</dbReference>
<evidence type="ECO:0000256" key="7">
    <source>
        <dbReference type="ARBA" id="ARBA00023004"/>
    </source>
</evidence>
<protein>
    <recommendedName>
        <fullName evidence="13">Ferritin</fullName>
        <ecNumber evidence="13">1.16.3.1</ecNumber>
    </recommendedName>
</protein>
<dbReference type="GO" id="GO:0008198">
    <property type="term" value="F:ferrous iron binding"/>
    <property type="evidence" value="ECO:0007669"/>
    <property type="project" value="TreeGrafter"/>
</dbReference>
<dbReference type="CDD" id="cd01056">
    <property type="entry name" value="Euk_Ferritin"/>
    <property type="match status" value="1"/>
</dbReference>
<dbReference type="EMBL" id="HBEW01002823">
    <property type="protein sequence ID" value="CAD8579543.1"/>
    <property type="molecule type" value="Transcribed_RNA"/>
</dbReference>
<name>A0A7S0PM10_9CHLO</name>
<evidence type="ECO:0000313" key="15">
    <source>
        <dbReference type="EMBL" id="CAD8579543.1"/>
    </source>
</evidence>
<evidence type="ECO:0000256" key="10">
    <source>
        <dbReference type="ARBA" id="ARBA00026060"/>
    </source>
</evidence>
<feature type="binding site" evidence="12">
    <location>
        <position position="91"/>
    </location>
    <ligand>
        <name>Fe cation</name>
        <dbReference type="ChEBI" id="CHEBI:24875"/>
        <label>1</label>
    </ligand>
</feature>
<feature type="binding site" evidence="12">
    <location>
        <position position="175"/>
    </location>
    <ligand>
        <name>Fe cation</name>
        <dbReference type="ChEBI" id="CHEBI:24875"/>
        <label>1</label>
    </ligand>
</feature>
<comment type="subunit">
    <text evidence="10">Oligomer of 24 subunits. There are two types of subunits: L (light) chain and H (heavy) chain. The major chain can be light or heavy, depending on the species and tissue type. The functional molecule forms a roughly spherical shell with a diameter of 12 nm and contains a central cavity into which the insoluble mineral iron core is deposited.</text>
</comment>
<keyword evidence="5 12" id="KW-0479">Metal-binding</keyword>
<comment type="catalytic activity">
    <reaction evidence="11 13">
        <text>4 Fe(2+) + O2 + 4 H(+) = 4 Fe(3+) + 2 H2O</text>
        <dbReference type="Rhea" id="RHEA:11148"/>
        <dbReference type="ChEBI" id="CHEBI:15377"/>
        <dbReference type="ChEBI" id="CHEBI:15378"/>
        <dbReference type="ChEBI" id="CHEBI:15379"/>
        <dbReference type="ChEBI" id="CHEBI:29033"/>
        <dbReference type="ChEBI" id="CHEBI:29034"/>
        <dbReference type="EC" id="1.16.3.1"/>
    </reaction>
</comment>
<dbReference type="InterPro" id="IPR008331">
    <property type="entry name" value="Ferritin_DPS_dom"/>
</dbReference>
<evidence type="ECO:0000256" key="1">
    <source>
        <dbReference type="ARBA" id="ARBA00004541"/>
    </source>
</evidence>
<dbReference type="InterPro" id="IPR012347">
    <property type="entry name" value="Ferritin-like"/>
</dbReference>
<evidence type="ECO:0000256" key="11">
    <source>
        <dbReference type="ARBA" id="ARBA00047990"/>
    </source>
</evidence>
<accession>A0A7S0PM10</accession>
<evidence type="ECO:0000256" key="4">
    <source>
        <dbReference type="ARBA" id="ARBA00022490"/>
    </source>
</evidence>
<comment type="function">
    <text evidence="13">Stores iron in a soluble, non-toxic, readily available form. Important for iron homeostasis. Iron is taken up in the ferrous form and deposited as ferric hydroxides after oxidation.</text>
</comment>
<keyword evidence="7 12" id="KW-0408">Iron</keyword>
<gene>
    <name evidence="15" type="ORF">OMED0929_LOCUS2324</name>
</gene>
<feature type="binding site" evidence="12">
    <location>
        <position position="209"/>
    </location>
    <ligand>
        <name>Fe cation</name>
        <dbReference type="ChEBI" id="CHEBI:24875"/>
        <label>1</label>
    </ligand>
</feature>
<evidence type="ECO:0000256" key="9">
    <source>
        <dbReference type="ARBA" id="ARBA00025111"/>
    </source>
</evidence>
<dbReference type="PROSITE" id="PS50905">
    <property type="entry name" value="FERRITIN_LIKE"/>
    <property type="match status" value="1"/>
</dbReference>
<organism evidence="15">
    <name type="scientific">Ostreococcus mediterraneus</name>
    <dbReference type="NCBI Taxonomy" id="1486918"/>
    <lineage>
        <taxon>Eukaryota</taxon>
        <taxon>Viridiplantae</taxon>
        <taxon>Chlorophyta</taxon>
        <taxon>Mamiellophyceae</taxon>
        <taxon>Mamiellales</taxon>
        <taxon>Bathycoccaceae</taxon>
        <taxon>Ostreococcus</taxon>
    </lineage>
</organism>
<keyword evidence="4" id="KW-0963">Cytoplasm</keyword>
<keyword evidence="3 13" id="KW-0409">Iron storage</keyword>
<dbReference type="EC" id="1.16.3.1" evidence="13"/>
<evidence type="ECO:0000256" key="2">
    <source>
        <dbReference type="ARBA" id="ARBA00007513"/>
    </source>
</evidence>
<evidence type="ECO:0000259" key="14">
    <source>
        <dbReference type="PROSITE" id="PS50905"/>
    </source>
</evidence>
<dbReference type="AlphaFoldDB" id="A0A7S0PM10"/>
<evidence type="ECO:0000256" key="8">
    <source>
        <dbReference type="ARBA" id="ARBA00023329"/>
    </source>
</evidence>
<dbReference type="PANTHER" id="PTHR11431">
    <property type="entry name" value="FERRITIN"/>
    <property type="match status" value="1"/>
</dbReference>
<sequence length="244" mass="26926">MFITALCPTAHTAALGRASATMMKTTKSSSSSMAIRGARVRAHASSDVKKSEAIVEATSIYPVVADVDTSFARCGFTSACEEAMNRQINIEYNVSYIYHSMYAYFSRDNVALEGFAKHFEKESLEERAHAQQLMDYQNLRGGKVILQQLLPPQSEFDHPEKGCALYALELALSLEKLNLDKLRELYVVADDANDAALCDFLEGDMLAPQIASIREVAEMVATLKRMGPPGDGMAAWHFDQTLRA</sequence>
<proteinExistence type="inferred from homology"/>
<evidence type="ECO:0000256" key="6">
    <source>
        <dbReference type="ARBA" id="ARBA00023002"/>
    </source>
</evidence>
<keyword evidence="8" id="KW-0968">Cytoplasmic vesicle</keyword>
<dbReference type="GO" id="GO:0006879">
    <property type="term" value="P:intracellular iron ion homeostasis"/>
    <property type="evidence" value="ECO:0007669"/>
    <property type="project" value="UniProtKB-KW"/>
</dbReference>
<feature type="domain" description="Ferritin-like diiron" evidence="14">
    <location>
        <begin position="74"/>
        <end position="227"/>
    </location>
</feature>
<feature type="binding site" evidence="12">
    <location>
        <position position="129"/>
    </location>
    <ligand>
        <name>Fe cation</name>
        <dbReference type="ChEBI" id="CHEBI:24875"/>
        <label>1</label>
    </ligand>
</feature>
<dbReference type="GO" id="GO:0004322">
    <property type="term" value="F:ferroxidase activity"/>
    <property type="evidence" value="ECO:0007669"/>
    <property type="project" value="UniProtKB-EC"/>
</dbReference>
<dbReference type="FunFam" id="1.20.1260.10:FF:000024">
    <property type="entry name" value="Ferritin heavy chain"/>
    <property type="match status" value="1"/>
</dbReference>
<comment type="subcellular location">
    <subcellularLocation>
        <location evidence="1">Cytoplasmic vesicle</location>
    </subcellularLocation>
</comment>
<evidence type="ECO:0000256" key="3">
    <source>
        <dbReference type="ARBA" id="ARBA00022434"/>
    </source>
</evidence>
<dbReference type="PANTHER" id="PTHR11431:SF75">
    <property type="entry name" value="FERRITIN"/>
    <property type="match status" value="1"/>
</dbReference>
<evidence type="ECO:0000256" key="12">
    <source>
        <dbReference type="PIRSR" id="PIRSR601519-1"/>
    </source>
</evidence>
<dbReference type="InterPro" id="IPR001519">
    <property type="entry name" value="Ferritin"/>
</dbReference>
<comment type="function">
    <text evidence="9">Stores iron in a soluble, non-toxic, readily available form. Important for iron homeostasis. Has ferroxidase activity. Iron is taken up in the ferrous form and deposited as ferric hydroxides after oxidation.</text>
</comment>
<reference evidence="15" key="1">
    <citation type="submission" date="2021-01" db="EMBL/GenBank/DDBJ databases">
        <authorList>
            <person name="Corre E."/>
            <person name="Pelletier E."/>
            <person name="Niang G."/>
            <person name="Scheremetjew M."/>
            <person name="Finn R."/>
            <person name="Kale V."/>
            <person name="Holt S."/>
            <person name="Cochrane G."/>
            <person name="Meng A."/>
            <person name="Brown T."/>
            <person name="Cohen L."/>
        </authorList>
    </citation>
    <scope>NUCLEOTIDE SEQUENCE</scope>
    <source>
        <strain evidence="15">Clade-D-RCC2572</strain>
    </source>
</reference>
<dbReference type="GO" id="GO:0031410">
    <property type="term" value="C:cytoplasmic vesicle"/>
    <property type="evidence" value="ECO:0007669"/>
    <property type="project" value="UniProtKB-SubCell"/>
</dbReference>
<evidence type="ECO:0000256" key="13">
    <source>
        <dbReference type="RuleBase" id="RU361145"/>
    </source>
</evidence>
<feature type="binding site" evidence="12">
    <location>
        <position position="126"/>
    </location>
    <ligand>
        <name>Fe cation</name>
        <dbReference type="ChEBI" id="CHEBI:24875"/>
        <label>1</label>
    </ligand>
</feature>
<dbReference type="InterPro" id="IPR009040">
    <property type="entry name" value="Ferritin-like_diiron"/>
</dbReference>
<dbReference type="GO" id="GO:0006826">
    <property type="term" value="P:iron ion transport"/>
    <property type="evidence" value="ECO:0007669"/>
    <property type="project" value="InterPro"/>
</dbReference>
<comment type="similarity">
    <text evidence="2 13">Belongs to the ferritin family.</text>
</comment>
<evidence type="ECO:0000256" key="5">
    <source>
        <dbReference type="ARBA" id="ARBA00022723"/>
    </source>
</evidence>